<dbReference type="InterPro" id="IPR004089">
    <property type="entry name" value="MCPsignal_dom"/>
</dbReference>
<dbReference type="GO" id="GO:0007165">
    <property type="term" value="P:signal transduction"/>
    <property type="evidence" value="ECO:0007669"/>
    <property type="project" value="UniProtKB-KW"/>
</dbReference>
<organism evidence="6 7">
    <name type="scientific">Brachyspira pilosicoli P43/6/78</name>
    <dbReference type="NCBI Taxonomy" id="1042417"/>
    <lineage>
        <taxon>Bacteria</taxon>
        <taxon>Pseudomonadati</taxon>
        <taxon>Spirochaetota</taxon>
        <taxon>Spirochaetia</taxon>
        <taxon>Brachyspirales</taxon>
        <taxon>Brachyspiraceae</taxon>
        <taxon>Brachyspira</taxon>
    </lineage>
</organism>
<dbReference type="RefSeq" id="WP_014932575.1">
    <property type="nucleotide sequence ID" value="NC_019908.1"/>
</dbReference>
<dbReference type="Pfam" id="PF00015">
    <property type="entry name" value="MCPsignal"/>
    <property type="match status" value="1"/>
</dbReference>
<dbReference type="EMBL" id="CP002873">
    <property type="protein sequence ID" value="AGA66434.1"/>
    <property type="molecule type" value="Genomic_DNA"/>
</dbReference>
<evidence type="ECO:0000256" key="1">
    <source>
        <dbReference type="ARBA" id="ARBA00023224"/>
    </source>
</evidence>
<feature type="transmembrane region" description="Helical" evidence="4">
    <location>
        <begin position="118"/>
        <end position="136"/>
    </location>
</feature>
<keyword evidence="4" id="KW-0472">Membrane</keyword>
<name>A0A3B6VMT2_BRAPL</name>
<dbReference type="SUPFAM" id="SSF58104">
    <property type="entry name" value="Methyl-accepting chemotaxis protein (MCP) signaling domain"/>
    <property type="match status" value="1"/>
</dbReference>
<dbReference type="KEGG" id="bpip:BPP43_05950"/>
<keyword evidence="4" id="KW-0812">Transmembrane</keyword>
<gene>
    <name evidence="6" type="ORF">BPP43_05950</name>
</gene>
<evidence type="ECO:0000256" key="3">
    <source>
        <dbReference type="PROSITE-ProRule" id="PRU00284"/>
    </source>
</evidence>
<dbReference type="Gene3D" id="1.10.287.950">
    <property type="entry name" value="Methyl-accepting chemotaxis protein"/>
    <property type="match status" value="1"/>
</dbReference>
<evidence type="ECO:0000313" key="6">
    <source>
        <dbReference type="EMBL" id="AGA66434.1"/>
    </source>
</evidence>
<evidence type="ECO:0000313" key="7">
    <source>
        <dbReference type="Proteomes" id="UP000010793"/>
    </source>
</evidence>
<feature type="transmembrane region" description="Helical" evidence="4">
    <location>
        <begin position="156"/>
        <end position="179"/>
    </location>
</feature>
<evidence type="ECO:0000256" key="4">
    <source>
        <dbReference type="SAM" id="Phobius"/>
    </source>
</evidence>
<proteinExistence type="inferred from homology"/>
<comment type="similarity">
    <text evidence="2">Belongs to the methyl-accepting chemotaxis (MCP) protein family.</text>
</comment>
<feature type="transmembrane region" description="Helical" evidence="4">
    <location>
        <begin position="186"/>
        <end position="208"/>
    </location>
</feature>
<feature type="domain" description="Methyl-accepting transducer" evidence="5">
    <location>
        <begin position="348"/>
        <end position="483"/>
    </location>
</feature>
<evidence type="ECO:0000256" key="2">
    <source>
        <dbReference type="ARBA" id="ARBA00029447"/>
    </source>
</evidence>
<dbReference type="InterPro" id="IPR004090">
    <property type="entry name" value="Chemotax_Me-accpt_rcpt"/>
</dbReference>
<feature type="transmembrane region" description="Helical" evidence="4">
    <location>
        <begin position="47"/>
        <end position="72"/>
    </location>
</feature>
<keyword evidence="4" id="KW-1133">Transmembrane helix</keyword>
<dbReference type="GeneID" id="56440402"/>
<dbReference type="AlphaFoldDB" id="A0A3B6VMT2"/>
<feature type="transmembrane region" description="Helical" evidence="4">
    <location>
        <begin position="18"/>
        <end position="40"/>
    </location>
</feature>
<dbReference type="Proteomes" id="UP000010793">
    <property type="component" value="Chromosome"/>
</dbReference>
<dbReference type="GO" id="GO:0006935">
    <property type="term" value="P:chemotaxis"/>
    <property type="evidence" value="ECO:0007669"/>
    <property type="project" value="InterPro"/>
</dbReference>
<protein>
    <submittedName>
        <fullName evidence="6">Methyl-accepting chemotaxis sensory transducer</fullName>
    </submittedName>
</protein>
<keyword evidence="7" id="KW-1185">Reference proteome</keyword>
<sequence>MNILTNFIPGYNVSIIELLVPIIGTSMVFIFIMLYTILIVKTRQRTYIMVALALLLLLLYNIISFIIIFLGMSGNDVVLASNLYIINHIIFLLIIALLPINNRVFLKNEKIVGNISNLIIFITILIIASLVVVSIINKNTFFSTTLKSFPDNAFTVLGNGTFFVYLTYLSLIIYAMAFVPMVIDIFLGYSIVGNSIIILSNLLSFVLVITNIEFFNIRKDIYFDKLDLAVILSYLISSVAIFSSFTRNALESIRKDTILNNRLKSNLNIVTEINNISEKLNNIDRNFMDSSMFVLEVDKENKDALNIIENKINTVIDSKNKLGDTKESKKHLIRDGIKFTNTIFTFFDKYKNQMQEHFRALSQTMSNMNVSNLSYEQISSLNEDLKEIKKNIEESSNNTIADIKQHFENFKDVNKVTEDIYDTIEYIKNMTNKTNLLSINAGIQASKAGVLGKSFSVVSKEIGVLSFEISKGTASIESMLTDIFGGLVLIENSSFYIDEHCKNIENETKKIVENIDAYIKNIEERISKISTEFENFKLLEKYNNVMYNIVEEQSDIVSSVRENIVAMLDIQNSLNLKIDSQGADIIKILGSFSRIIEVKDELNDVIKKIGNYSSASHTYIETLSNIISTHRNKSSMAFKPIITLLKK</sequence>
<dbReference type="GO" id="GO:0016020">
    <property type="term" value="C:membrane"/>
    <property type="evidence" value="ECO:0007669"/>
    <property type="project" value="InterPro"/>
</dbReference>
<dbReference type="PANTHER" id="PTHR32089">
    <property type="entry name" value="METHYL-ACCEPTING CHEMOTAXIS PROTEIN MCPB"/>
    <property type="match status" value="1"/>
</dbReference>
<feature type="transmembrane region" description="Helical" evidence="4">
    <location>
        <begin position="228"/>
        <end position="245"/>
    </location>
</feature>
<dbReference type="PRINTS" id="PR00260">
    <property type="entry name" value="CHEMTRNSDUCR"/>
</dbReference>
<dbReference type="PROSITE" id="PS50111">
    <property type="entry name" value="CHEMOTAXIS_TRANSDUC_2"/>
    <property type="match status" value="1"/>
</dbReference>
<keyword evidence="1 3" id="KW-0807">Transducer</keyword>
<dbReference type="PANTHER" id="PTHR32089:SF112">
    <property type="entry name" value="LYSOZYME-LIKE PROTEIN-RELATED"/>
    <property type="match status" value="1"/>
</dbReference>
<reference evidence="6 7" key="1">
    <citation type="journal article" date="2013" name="Genome Announc.">
        <title>Complete Genome Sequence of the Porcine Strain Brachyspira pilosicoli P43/6/78(T.).</title>
        <authorList>
            <person name="Lin C."/>
            <person name="den Bakker H.C."/>
            <person name="Suzuki H."/>
            <person name="Lefebure T."/>
            <person name="Ponnala L."/>
            <person name="Sun Q."/>
            <person name="Stanhope M.J."/>
            <person name="Wiedmann M."/>
            <person name="Duhamel G.E."/>
        </authorList>
    </citation>
    <scope>NUCLEOTIDE SEQUENCE [LARGE SCALE GENOMIC DNA]</scope>
    <source>
        <strain evidence="6 7">P43/6/78</strain>
    </source>
</reference>
<accession>A0A3B6VMT2</accession>
<dbReference type="GO" id="GO:0004888">
    <property type="term" value="F:transmembrane signaling receptor activity"/>
    <property type="evidence" value="ECO:0007669"/>
    <property type="project" value="InterPro"/>
</dbReference>
<feature type="transmembrane region" description="Helical" evidence="4">
    <location>
        <begin position="84"/>
        <end position="106"/>
    </location>
</feature>
<evidence type="ECO:0000259" key="5">
    <source>
        <dbReference type="PROSITE" id="PS50111"/>
    </source>
</evidence>